<keyword evidence="3" id="KW-1185">Reference proteome</keyword>
<sequence length="751" mass="82947">MHGYSDRRPWCPAGNLTSLSSKRALRGTNGCLPLNFEFRGHLSYYNGYCPRLVQQLPGSERNQRINSKFKHTSPSCVTVPRPTASHRQRLRASKRSGNCLVCQKRRRGRLSTSQSGSSLALPRSKLLWVKGRARDSLWCVTFCQALWWISNFVAMASNMDYSKMNRKELQALCKQHKIPANKTNVFMAEALDALLNNAPRQQEEFLDEEPAAPASPEVEKVVEKVKGKQARMKVVLPDPEIDSLADMLAQSSMESDVVLPEQTSLPEKMAQDPSHFADSISPAHVVAAPPKARRGRPRKVDIVVDAPMAEVSELDQISGVEDKQLLIERQSTEMHQTMPVEDQSDVPLLAEEEPRAISKAARAATKYLRGRKKEEKVSEAIPSLSPPASHVLTSPVEESVEVDVTAVDATLSDEESMEGIESALPNTLTAAAPEATSIEADTLKESELLATSSYHEALETDDEVPAQEVVESELAPADVEPTREEAQTVSDLEEEETTVPIPVEKKKKGRPAKKVSKLRKNVNDEAEIESEVQEEKGKEPLPSPVEKIKKGRKKGLKSRRNLEVEEAAQDAQGREETNNEVLLPAEGCVAAVDFTETSEDVGEKESFSWTCPPSVLEEGIPVPPKKSLPPAFTISPFLGEKKYRRRVKGLKKSGNNTEDSVANKEDLRPEQEMEQTVKVVEPVTPIKDNVAPIGGDNKENTKDELLSLSMRKLVKKCKEKGIKAEKGAKAEKGLKARDTSNTTRMKALGNV</sequence>
<evidence type="ECO:0000313" key="2">
    <source>
        <dbReference type="EMBL" id="KAL2641621.1"/>
    </source>
</evidence>
<dbReference type="Proteomes" id="UP001605036">
    <property type="component" value="Unassembled WGS sequence"/>
</dbReference>
<feature type="compositionally biased region" description="Basic and acidic residues" evidence="1">
    <location>
        <begin position="661"/>
        <end position="671"/>
    </location>
</feature>
<feature type="compositionally biased region" description="Basic and acidic residues" evidence="1">
    <location>
        <begin position="725"/>
        <end position="738"/>
    </location>
</feature>
<accession>A0ABD1Z1F7</accession>
<feature type="region of interest" description="Disordered" evidence="1">
    <location>
        <begin position="725"/>
        <end position="751"/>
    </location>
</feature>
<feature type="compositionally biased region" description="Basic residues" evidence="1">
    <location>
        <begin position="549"/>
        <end position="559"/>
    </location>
</feature>
<comment type="caution">
    <text evidence="2">The sequence shown here is derived from an EMBL/GenBank/DDBJ whole genome shotgun (WGS) entry which is preliminary data.</text>
</comment>
<dbReference type="EMBL" id="JBHFFA010000002">
    <property type="protein sequence ID" value="KAL2641621.1"/>
    <property type="molecule type" value="Genomic_DNA"/>
</dbReference>
<feature type="region of interest" description="Disordered" evidence="1">
    <location>
        <begin position="472"/>
        <end position="580"/>
    </location>
</feature>
<feature type="region of interest" description="Disordered" evidence="1">
    <location>
        <begin position="648"/>
        <end position="701"/>
    </location>
</feature>
<evidence type="ECO:0000313" key="3">
    <source>
        <dbReference type="Proteomes" id="UP001605036"/>
    </source>
</evidence>
<dbReference type="AlphaFoldDB" id="A0ABD1Z1F7"/>
<reference evidence="2 3" key="1">
    <citation type="submission" date="2024-09" db="EMBL/GenBank/DDBJ databases">
        <title>Chromosome-scale assembly of Riccia fluitans.</title>
        <authorList>
            <person name="Paukszto L."/>
            <person name="Sawicki J."/>
            <person name="Karawczyk K."/>
            <person name="Piernik-Szablinska J."/>
            <person name="Szczecinska M."/>
            <person name="Mazdziarz M."/>
        </authorList>
    </citation>
    <scope>NUCLEOTIDE SEQUENCE [LARGE SCALE GENOMIC DNA]</scope>
    <source>
        <strain evidence="2">Rf_01</strain>
        <tissue evidence="2">Aerial parts of the thallus</tissue>
    </source>
</reference>
<evidence type="ECO:0000256" key="1">
    <source>
        <dbReference type="SAM" id="MobiDB-lite"/>
    </source>
</evidence>
<feature type="compositionally biased region" description="Basic residues" evidence="1">
    <location>
        <begin position="505"/>
        <end position="520"/>
    </location>
</feature>
<name>A0ABD1Z1F7_9MARC</name>
<protein>
    <submittedName>
        <fullName evidence="2">Uncharacterized protein</fullName>
    </submittedName>
</protein>
<proteinExistence type="predicted"/>
<organism evidence="2 3">
    <name type="scientific">Riccia fluitans</name>
    <dbReference type="NCBI Taxonomy" id="41844"/>
    <lineage>
        <taxon>Eukaryota</taxon>
        <taxon>Viridiplantae</taxon>
        <taxon>Streptophyta</taxon>
        <taxon>Embryophyta</taxon>
        <taxon>Marchantiophyta</taxon>
        <taxon>Marchantiopsida</taxon>
        <taxon>Marchantiidae</taxon>
        <taxon>Marchantiales</taxon>
        <taxon>Ricciaceae</taxon>
        <taxon>Riccia</taxon>
    </lineage>
</organism>
<gene>
    <name evidence="2" type="ORF">R1flu_009208</name>
</gene>